<comment type="caution">
    <text evidence="1">The sequence shown here is derived from an EMBL/GenBank/DDBJ whole genome shotgun (WGS) entry which is preliminary data.</text>
</comment>
<proteinExistence type="predicted"/>
<dbReference type="EMBL" id="FCOW01000008">
    <property type="protein sequence ID" value="CVK19197.1"/>
    <property type="molecule type" value="Genomic_DNA"/>
</dbReference>
<accession>A0ABP2C437</accession>
<protein>
    <submittedName>
        <fullName evidence="1">Uncharacterized protein</fullName>
    </submittedName>
</protein>
<keyword evidence="2" id="KW-1185">Reference proteome</keyword>
<dbReference type="Proteomes" id="UP000245702">
    <property type="component" value="Unassembled WGS sequence"/>
</dbReference>
<name>A0ABP2C437_9FIRM</name>
<sequence>MQEYPSPYGEEASFKAREMLEVKLFHSRAFYFTAYYCSQILKGEMILTTEEKQFLEEMVYLHFLQTEANPRVYVKIAANNLSVTEAAARAMQETDTMKLALKDEIHKYQAIINGVETKEAASRVMWDALKTHVSGLN</sequence>
<evidence type="ECO:0000313" key="1">
    <source>
        <dbReference type="EMBL" id="CVK19197.1"/>
    </source>
</evidence>
<evidence type="ECO:0000313" key="2">
    <source>
        <dbReference type="Proteomes" id="UP000245702"/>
    </source>
</evidence>
<organism evidence="1 2">
    <name type="scientific">Sporomusa sphaeroides DSM 2875</name>
    <dbReference type="NCBI Taxonomy" id="1337886"/>
    <lineage>
        <taxon>Bacteria</taxon>
        <taxon>Bacillati</taxon>
        <taxon>Bacillota</taxon>
        <taxon>Negativicutes</taxon>
        <taxon>Selenomonadales</taxon>
        <taxon>Sporomusaceae</taxon>
        <taxon>Sporomusa</taxon>
    </lineage>
</organism>
<gene>
    <name evidence="1" type="ORF">SSPH_01846</name>
</gene>
<reference evidence="1 2" key="1">
    <citation type="submission" date="2016-01" db="EMBL/GenBank/DDBJ databases">
        <authorList>
            <person name="Brown R."/>
        </authorList>
    </citation>
    <scope>NUCLEOTIDE SEQUENCE [LARGE SCALE GENOMIC DNA]</scope>
    <source>
        <strain evidence="1">Sporomusa sphaeroides DSM 2875</strain>
    </source>
</reference>